<accession>A0AB73NR82</accession>
<comment type="caution">
    <text evidence="1">The sequence shown here is derived from an EMBL/GenBank/DDBJ whole genome shotgun (WGS) entry which is preliminary data.</text>
</comment>
<name>A0AB73NR82_YERKR</name>
<proteinExistence type="predicted"/>
<evidence type="ECO:0000313" key="2">
    <source>
        <dbReference type="Proteomes" id="UP000195840"/>
    </source>
</evidence>
<reference evidence="1 2" key="1">
    <citation type="submission" date="2017-05" db="EMBL/GenBank/DDBJ databases">
        <title>Whole genome sequencing of Yersinia kristensenii.</title>
        <authorList>
            <person name="Campioni F."/>
        </authorList>
    </citation>
    <scope>NUCLEOTIDE SEQUENCE [LARGE SCALE GENOMIC DNA]</scope>
    <source>
        <strain evidence="1 2">CFSAN060538</strain>
    </source>
</reference>
<keyword evidence="2" id="KW-1185">Reference proteome</keyword>
<organism evidence="1 2">
    <name type="scientific">Yersinia kristensenii</name>
    <dbReference type="NCBI Taxonomy" id="28152"/>
    <lineage>
        <taxon>Bacteria</taxon>
        <taxon>Pseudomonadati</taxon>
        <taxon>Pseudomonadota</taxon>
        <taxon>Gammaproteobacteria</taxon>
        <taxon>Enterobacterales</taxon>
        <taxon>Yersiniaceae</taxon>
        <taxon>Yersinia</taxon>
    </lineage>
</organism>
<dbReference type="AlphaFoldDB" id="A0AB73NR82"/>
<gene>
    <name evidence="1" type="ORF">CBW52_20740</name>
</gene>
<sequence length="84" mass="9175">MADTEIINPVSDATISGNINASDVLSGLFISKIITNKNILVANVDDEYSSLSLYCKFSKENGGVFLEIQSHAICTNMYETQIIQ</sequence>
<dbReference type="Proteomes" id="UP000195840">
    <property type="component" value="Unassembled WGS sequence"/>
</dbReference>
<dbReference type="EMBL" id="NHOG01000030">
    <property type="protein sequence ID" value="OVZ77038.1"/>
    <property type="molecule type" value="Genomic_DNA"/>
</dbReference>
<evidence type="ECO:0000313" key="1">
    <source>
        <dbReference type="EMBL" id="OVZ77038.1"/>
    </source>
</evidence>
<protein>
    <submittedName>
        <fullName evidence="1">Uncharacterized protein</fullName>
    </submittedName>
</protein>